<keyword evidence="8" id="KW-0249">Electron transport</keyword>
<dbReference type="EMBL" id="CAKOGL010000008">
    <property type="protein sequence ID" value="CAH2089733.1"/>
    <property type="molecule type" value="Genomic_DNA"/>
</dbReference>
<feature type="disulfide bond" evidence="12">
    <location>
        <begin position="39"/>
        <end position="52"/>
    </location>
</feature>
<dbReference type="Pfam" id="PF10200">
    <property type="entry name" value="Ndufs5"/>
    <property type="match status" value="1"/>
</dbReference>
<dbReference type="GO" id="GO:0005758">
    <property type="term" value="C:mitochondrial intermembrane space"/>
    <property type="evidence" value="ECO:0007669"/>
    <property type="project" value="UniProtKB-SubCell"/>
</dbReference>
<evidence type="ECO:0000256" key="5">
    <source>
        <dbReference type="ARBA" id="ARBA00022448"/>
    </source>
</evidence>
<comment type="function">
    <text evidence="1">Accessory subunit of the mitochondrial membrane respiratory chain NADH dehydrogenase (Complex I), that is believed not to be involved in catalysis. Complex I functions in the transfer of electrons from NADH to the respiratory chain. The immediate electron acceptor for the enzyme is believed to be ubiquinone.</text>
</comment>
<keyword evidence="7" id="KW-0999">Mitochondrion inner membrane</keyword>
<reference evidence="13" key="1">
    <citation type="submission" date="2022-03" db="EMBL/GenBank/DDBJ databases">
        <authorList>
            <person name="Tunstrom K."/>
        </authorList>
    </citation>
    <scope>NUCLEOTIDE SEQUENCE</scope>
</reference>
<evidence type="ECO:0000256" key="12">
    <source>
        <dbReference type="PIRSR" id="PIRSR619342-50"/>
    </source>
</evidence>
<dbReference type="InterPro" id="IPR019342">
    <property type="entry name" value="NADH_UbQ_OxRdtase_FeS-su5"/>
</dbReference>
<gene>
    <name evidence="13" type="ORF">EEDITHA_LOCUS5758</name>
</gene>
<keyword evidence="14" id="KW-1185">Reference proteome</keyword>
<keyword evidence="6" id="KW-0679">Respiratory chain</keyword>
<dbReference type="PANTHER" id="PTHR21268">
    <property type="entry name" value="NADH DEHYDROGENASE [UBIQUINONE] IRON-SULFUR PROTEIN 5"/>
    <property type="match status" value="1"/>
</dbReference>
<evidence type="ECO:0000256" key="3">
    <source>
        <dbReference type="ARBA" id="ARBA00004637"/>
    </source>
</evidence>
<evidence type="ECO:0000256" key="4">
    <source>
        <dbReference type="ARBA" id="ARBA00007372"/>
    </source>
</evidence>
<dbReference type="GO" id="GO:0005743">
    <property type="term" value="C:mitochondrial inner membrane"/>
    <property type="evidence" value="ECO:0007669"/>
    <property type="project" value="UniProtKB-SubCell"/>
</dbReference>
<evidence type="ECO:0000256" key="11">
    <source>
        <dbReference type="ARBA" id="ARBA00023157"/>
    </source>
</evidence>
<accession>A0AAU9TV67</accession>
<protein>
    <recommendedName>
        <fullName evidence="15">NADH dehydrogenase [ubiquinone] iron-sulfur protein 5</fullName>
    </recommendedName>
</protein>
<evidence type="ECO:0000256" key="7">
    <source>
        <dbReference type="ARBA" id="ARBA00022792"/>
    </source>
</evidence>
<evidence type="ECO:0000313" key="14">
    <source>
        <dbReference type="Proteomes" id="UP001153954"/>
    </source>
</evidence>
<sequence>MADQVSPFMRTIFTDITGGMLSHQMLGRCAIQEMAMMDCIEAYGWDRGSRKCKLLIEEFKECQTNAKQFKRFMALRKERDRQIACGQLTGDKQYMSPRIDSF</sequence>
<dbReference type="PANTHER" id="PTHR21268:SF2">
    <property type="entry name" value="NADH DEHYDROGENASE [UBIQUINONE] IRON-SULFUR PROTEIN 5"/>
    <property type="match status" value="1"/>
</dbReference>
<comment type="caution">
    <text evidence="13">The sequence shown here is derived from an EMBL/GenBank/DDBJ whole genome shotgun (WGS) entry which is preliminary data.</text>
</comment>
<evidence type="ECO:0000256" key="8">
    <source>
        <dbReference type="ARBA" id="ARBA00022982"/>
    </source>
</evidence>
<evidence type="ECO:0000256" key="1">
    <source>
        <dbReference type="ARBA" id="ARBA00003195"/>
    </source>
</evidence>
<feature type="disulfide bond" evidence="12">
    <location>
        <begin position="29"/>
        <end position="62"/>
    </location>
</feature>
<comment type="subcellular location">
    <subcellularLocation>
        <location evidence="3">Mitochondrion inner membrane</location>
        <topology evidence="3">Peripheral membrane protein</topology>
    </subcellularLocation>
    <subcellularLocation>
        <location evidence="2">Mitochondrion intermembrane space</location>
    </subcellularLocation>
</comment>
<organism evidence="13 14">
    <name type="scientific">Euphydryas editha</name>
    <name type="common">Edith's checkerspot</name>
    <dbReference type="NCBI Taxonomy" id="104508"/>
    <lineage>
        <taxon>Eukaryota</taxon>
        <taxon>Metazoa</taxon>
        <taxon>Ecdysozoa</taxon>
        <taxon>Arthropoda</taxon>
        <taxon>Hexapoda</taxon>
        <taxon>Insecta</taxon>
        <taxon>Pterygota</taxon>
        <taxon>Neoptera</taxon>
        <taxon>Endopterygota</taxon>
        <taxon>Lepidoptera</taxon>
        <taxon>Glossata</taxon>
        <taxon>Ditrysia</taxon>
        <taxon>Papilionoidea</taxon>
        <taxon>Nymphalidae</taxon>
        <taxon>Nymphalinae</taxon>
        <taxon>Euphydryas</taxon>
    </lineage>
</organism>
<evidence type="ECO:0000256" key="10">
    <source>
        <dbReference type="ARBA" id="ARBA00023136"/>
    </source>
</evidence>
<dbReference type="AlphaFoldDB" id="A0AAU9TV67"/>
<keyword evidence="11 12" id="KW-1015">Disulfide bond</keyword>
<evidence type="ECO:0000256" key="9">
    <source>
        <dbReference type="ARBA" id="ARBA00023128"/>
    </source>
</evidence>
<evidence type="ECO:0008006" key="15">
    <source>
        <dbReference type="Google" id="ProtNLM"/>
    </source>
</evidence>
<comment type="similarity">
    <text evidence="4">Belongs to the complex I NDUFS5 subunit family.</text>
</comment>
<dbReference type="Proteomes" id="UP001153954">
    <property type="component" value="Unassembled WGS sequence"/>
</dbReference>
<keyword evidence="10" id="KW-0472">Membrane</keyword>
<evidence type="ECO:0000313" key="13">
    <source>
        <dbReference type="EMBL" id="CAH2089733.1"/>
    </source>
</evidence>
<evidence type="ECO:0000256" key="2">
    <source>
        <dbReference type="ARBA" id="ARBA00004569"/>
    </source>
</evidence>
<keyword evidence="9" id="KW-0496">Mitochondrion</keyword>
<keyword evidence="5" id="KW-0813">Transport</keyword>
<proteinExistence type="inferred from homology"/>
<name>A0AAU9TV67_EUPED</name>
<evidence type="ECO:0000256" key="6">
    <source>
        <dbReference type="ARBA" id="ARBA00022660"/>
    </source>
</evidence>